<dbReference type="GeneID" id="18473768"/>
<evidence type="ECO:0000313" key="2">
    <source>
        <dbReference type="EMBL" id="EIM22040.1"/>
    </source>
</evidence>
<dbReference type="OMA" id="THERSPI"/>
<dbReference type="OrthoDB" id="10368767at2759"/>
<dbReference type="HOGENOM" id="CLU_054259_0_0_1"/>
<reference evidence="2 3" key="1">
    <citation type="journal article" date="2012" name="Fungal Genet. Biol.">
        <title>The genome of the xerotolerant mold Wallemia sebi reveals adaptations to osmotic stress and suggests cryptic sexual reproduction.</title>
        <authorList>
            <person name="Padamsee M."/>
            <person name="Kumar T.K.A."/>
            <person name="Riley R."/>
            <person name="Binder M."/>
            <person name="Boyd A."/>
            <person name="Calvo A.M."/>
            <person name="Furukawa K."/>
            <person name="Hesse C."/>
            <person name="Hohmann S."/>
            <person name="James T.Y."/>
            <person name="LaButti K."/>
            <person name="Lapidus A."/>
            <person name="Lindquist E."/>
            <person name="Lucas S."/>
            <person name="Miller K."/>
            <person name="Shantappa S."/>
            <person name="Grigoriev I.V."/>
            <person name="Hibbett D.S."/>
            <person name="McLaughlin D.J."/>
            <person name="Spatafora J.W."/>
            <person name="Aime M.C."/>
        </authorList>
    </citation>
    <scope>NUCLEOTIDE SEQUENCE [LARGE SCALE GENOMIC DNA]</scope>
    <source>
        <strain evidence="3">ATCC MYA-4683 / CBS 633.66</strain>
    </source>
</reference>
<feature type="compositionally biased region" description="Polar residues" evidence="1">
    <location>
        <begin position="93"/>
        <end position="116"/>
    </location>
</feature>
<dbReference type="AlphaFoldDB" id="I4YDJ8"/>
<feature type="region of interest" description="Disordered" evidence="1">
    <location>
        <begin position="1"/>
        <end position="42"/>
    </location>
</feature>
<dbReference type="Proteomes" id="UP000005242">
    <property type="component" value="Unassembled WGS sequence"/>
</dbReference>
<feature type="region of interest" description="Disordered" evidence="1">
    <location>
        <begin position="76"/>
        <end position="116"/>
    </location>
</feature>
<dbReference type="KEGG" id="wse:WALSEDRAFT_60143"/>
<keyword evidence="3" id="KW-1185">Reference proteome</keyword>
<protein>
    <submittedName>
        <fullName evidence="2">Uncharacterized protein</fullName>
    </submittedName>
</protein>
<gene>
    <name evidence="2" type="ORF">WALSEDRAFT_60143</name>
</gene>
<proteinExistence type="predicted"/>
<organism evidence="2 3">
    <name type="scientific">Wallemia mellicola (strain ATCC MYA-4683 / CBS 633.66)</name>
    <name type="common">Wallemia sebi (CBS 633.66)</name>
    <dbReference type="NCBI Taxonomy" id="671144"/>
    <lineage>
        <taxon>Eukaryota</taxon>
        <taxon>Fungi</taxon>
        <taxon>Dikarya</taxon>
        <taxon>Basidiomycota</taxon>
        <taxon>Wallemiomycotina</taxon>
        <taxon>Wallemiomycetes</taxon>
        <taxon>Wallemiales</taxon>
        <taxon>Wallemiaceae</taxon>
        <taxon>Wallemia</taxon>
    </lineage>
</organism>
<dbReference type="InParanoid" id="I4YDJ8"/>
<sequence length="271" mass="29840">MLVLDPLNRPKETKGKQQRRRSSILRALGRGGIPADAGVEQRRKASLVPLLDEPGQMDAQGVRRKSSIVEAIKRRPSVEDGEVNDEGRPQFNLDWQNENGGLSRSPQPRRWSTSDSDVSEYRPFPLYIHDKVLTSVAIPFSQIVSIHTTQLQRGVPNVTPPGSPKSRKASLAFETPEGGKSMEGPRKIAEKPATIEIQVKKGPNAPNLSNTADGTISIEFWDSLSGQIEADVILKYIQMVRMNSNNAPDDVRHAAQDLVHRESQGGQAQTA</sequence>
<dbReference type="EMBL" id="JH668229">
    <property type="protein sequence ID" value="EIM22040.1"/>
    <property type="molecule type" value="Genomic_DNA"/>
</dbReference>
<dbReference type="RefSeq" id="XP_006957845.1">
    <property type="nucleotide sequence ID" value="XM_006957783.1"/>
</dbReference>
<evidence type="ECO:0000256" key="1">
    <source>
        <dbReference type="SAM" id="MobiDB-lite"/>
    </source>
</evidence>
<evidence type="ECO:0000313" key="3">
    <source>
        <dbReference type="Proteomes" id="UP000005242"/>
    </source>
</evidence>
<accession>I4YDJ8</accession>
<name>I4YDJ8_WALMC</name>